<dbReference type="SUPFAM" id="SSF52540">
    <property type="entry name" value="P-loop containing nucleoside triphosphate hydrolases"/>
    <property type="match status" value="1"/>
</dbReference>
<dbReference type="InterPro" id="IPR027417">
    <property type="entry name" value="P-loop_NTPase"/>
</dbReference>
<dbReference type="InterPro" id="IPR014015">
    <property type="entry name" value="Helicase_SF3_DNA-vir"/>
</dbReference>
<dbReference type="InterPro" id="IPR006500">
    <property type="entry name" value="Helicase_put_C_phage/plasmid"/>
</dbReference>
<dbReference type="PANTHER" id="PTHR35372:SF2">
    <property type="entry name" value="SF3 HELICASE DOMAIN-CONTAINING PROTEIN"/>
    <property type="match status" value="1"/>
</dbReference>
<dbReference type="SMART" id="SM00885">
    <property type="entry name" value="D5_N"/>
    <property type="match status" value="1"/>
</dbReference>
<dbReference type="RefSeq" id="WP_322475013.1">
    <property type="nucleotide sequence ID" value="NZ_JBHRZG010000015.1"/>
</dbReference>
<evidence type="ECO:0000256" key="4">
    <source>
        <dbReference type="SAM" id="MobiDB-lite"/>
    </source>
</evidence>
<sequence length="924" mass="100863">MKPHVFQFDQAKADAVDTTDAVRLLEALRHPDEPIWLQSFADGPDTLYLLEQKTAKSGRPYTVKRWKVTGIPKAGGKTSSVQGFTEKTGNTTLEQMATRPYLLENMARAGVFFCVNVLAEDAPRRKAKHVTRVAAVFLDLDGTPMPEGLPLVPTATIESSAGRHHVYWAVDGIPLDEFPVIQKHLAGLYSADPAVHDLSRVMRLPGYWHGKDEPGQLVRLTSLQPDAQYTRDDLLQAFPGLADALAAATAERERRAQDAERRKVAADELVQSIKSGTAGTLAEVHRKYGEVTMLGLTSELLKAGIGERNTKLNWVAFRAGQLIGGGLLDEVEVRAEFTDIALQIGLERSETEATLSSGLSAGKDKPLDASQLGKALGVKKARVQVDRLPPPTDTTPAARKPSYRMPTFPKGTQEGTDEANALILSKNGLADLLRYSMGAGWFVYDPGRGAWARDPDLILAVQVAGEVLREVVGQYFADAVKQRADEEELSRIGRWASGVCNTRTVKNALIAAAGKREFLTPIDAWDARPELLNCLNGVLEVTTGVLRPHLPSDLLTWQTGAAFDPQAQHPYVDQLTELLKLDGRHDFLQRSLGSTLYGENPNEVFTVLQGAGGTGKGTLIAAITAALGDYAGTVEVELLLDNARGETGSGPKPELLMLRGKRLVVAGEPKKGARFNAGRVKGMTGNDPITARGMRSDVMVTFKPVFKLFIHTNYEITASHDDSGLQRRIRVVPFTAKPATADDAFKSTLSHDHAARSAILNWMLEGCRAWLHDRFNLGESAAIEEATEGYWKDQNPYEKFAQERLVLDHRASIRSGQLKAAFENWAEENGYRLGRAVKMAELYAFLKQHGCESRHTKEGNLWDGVELMGEGGEPGEGTSPSNGNLLTREISKRTGEMASPPSPPSPQTRDDVAARDPGWVGEDL</sequence>
<dbReference type="InterPro" id="IPR014818">
    <property type="entry name" value="Phage/plasmid_primase_P4_C"/>
</dbReference>
<name>A0ABV7ZB12_9DEIO</name>
<dbReference type="NCBIfam" id="TIGR01613">
    <property type="entry name" value="primase_Cterm"/>
    <property type="match status" value="1"/>
</dbReference>
<dbReference type="InterPro" id="IPR051620">
    <property type="entry name" value="ORF904-like_C"/>
</dbReference>
<dbReference type="Gene3D" id="3.40.50.300">
    <property type="entry name" value="P-loop containing nucleotide triphosphate hydrolases"/>
    <property type="match status" value="1"/>
</dbReference>
<keyword evidence="7" id="KW-1185">Reference proteome</keyword>
<evidence type="ECO:0000313" key="6">
    <source>
        <dbReference type="EMBL" id="MFC3833857.1"/>
    </source>
</evidence>
<gene>
    <name evidence="6" type="ORF">ACFOSB_13395</name>
</gene>
<dbReference type="Gene3D" id="3.30.70.1790">
    <property type="entry name" value="RepB DNA-primase, N-terminal domain"/>
    <property type="match status" value="1"/>
</dbReference>
<organism evidence="6 7">
    <name type="scientific">Deinococcus rufus</name>
    <dbReference type="NCBI Taxonomy" id="2136097"/>
    <lineage>
        <taxon>Bacteria</taxon>
        <taxon>Thermotogati</taxon>
        <taxon>Deinococcota</taxon>
        <taxon>Deinococci</taxon>
        <taxon>Deinococcales</taxon>
        <taxon>Deinococcaceae</taxon>
        <taxon>Deinococcus</taxon>
    </lineage>
</organism>
<dbReference type="EMBL" id="JBHRZG010000015">
    <property type="protein sequence ID" value="MFC3833857.1"/>
    <property type="molecule type" value="Genomic_DNA"/>
</dbReference>
<keyword evidence="1" id="KW-0547">Nucleotide-binding</keyword>
<feature type="domain" description="SF3 helicase" evidence="5">
    <location>
        <begin position="570"/>
        <end position="747"/>
    </location>
</feature>
<keyword evidence="3" id="KW-0067">ATP-binding</keyword>
<dbReference type="Pfam" id="PF16793">
    <property type="entry name" value="RepB_primase"/>
    <property type="match status" value="1"/>
</dbReference>
<accession>A0ABV7ZB12</accession>
<evidence type="ECO:0000259" key="5">
    <source>
        <dbReference type="PROSITE" id="PS51206"/>
    </source>
</evidence>
<dbReference type="InterPro" id="IPR039459">
    <property type="entry name" value="RepB-like_DNA_primase_dom"/>
</dbReference>
<dbReference type="PANTHER" id="PTHR35372">
    <property type="entry name" value="ATP BINDING PROTEIN-RELATED"/>
    <property type="match status" value="1"/>
</dbReference>
<proteinExistence type="predicted"/>
<evidence type="ECO:0000256" key="1">
    <source>
        <dbReference type="ARBA" id="ARBA00022741"/>
    </source>
</evidence>
<feature type="region of interest" description="Disordered" evidence="4">
    <location>
        <begin position="868"/>
        <end position="924"/>
    </location>
</feature>
<keyword evidence="2" id="KW-0378">Hydrolase</keyword>
<evidence type="ECO:0000256" key="3">
    <source>
        <dbReference type="ARBA" id="ARBA00022840"/>
    </source>
</evidence>
<dbReference type="PROSITE" id="PS51206">
    <property type="entry name" value="SF3_HELICASE_1"/>
    <property type="match status" value="1"/>
</dbReference>
<dbReference type="Pfam" id="PF19263">
    <property type="entry name" value="DUF5906"/>
    <property type="match status" value="1"/>
</dbReference>
<dbReference type="InterPro" id="IPR045455">
    <property type="entry name" value="NrS-1_pol-like_helicase"/>
</dbReference>
<protein>
    <submittedName>
        <fullName evidence="6">Phage/plasmid primase, P4 family</fullName>
    </submittedName>
</protein>
<evidence type="ECO:0000313" key="7">
    <source>
        <dbReference type="Proteomes" id="UP001595803"/>
    </source>
</evidence>
<feature type="region of interest" description="Disordered" evidence="4">
    <location>
        <begin position="386"/>
        <end position="414"/>
    </location>
</feature>
<dbReference type="Pfam" id="PF08706">
    <property type="entry name" value="D5_N"/>
    <property type="match status" value="1"/>
</dbReference>
<comment type="caution">
    <text evidence="6">The sequence shown here is derived from an EMBL/GenBank/DDBJ whole genome shotgun (WGS) entry which is preliminary data.</text>
</comment>
<reference evidence="7" key="1">
    <citation type="journal article" date="2019" name="Int. J. Syst. Evol. Microbiol.">
        <title>The Global Catalogue of Microorganisms (GCM) 10K type strain sequencing project: providing services to taxonomists for standard genome sequencing and annotation.</title>
        <authorList>
            <consortium name="The Broad Institute Genomics Platform"/>
            <consortium name="The Broad Institute Genome Sequencing Center for Infectious Disease"/>
            <person name="Wu L."/>
            <person name="Ma J."/>
        </authorList>
    </citation>
    <scope>NUCLEOTIDE SEQUENCE [LARGE SCALE GENOMIC DNA]</scope>
    <source>
        <strain evidence="7">CCTCC AB 2017081</strain>
    </source>
</reference>
<dbReference type="Proteomes" id="UP001595803">
    <property type="component" value="Unassembled WGS sequence"/>
</dbReference>
<evidence type="ECO:0000256" key="2">
    <source>
        <dbReference type="ARBA" id="ARBA00022801"/>
    </source>
</evidence>